<protein>
    <submittedName>
        <fullName evidence="1">3736_t:CDS:1</fullName>
    </submittedName>
</protein>
<feature type="non-terminal residue" evidence="1">
    <location>
        <position position="127"/>
    </location>
</feature>
<proteinExistence type="predicted"/>
<name>A0ACA9MW71_9GLOM</name>
<dbReference type="EMBL" id="CAJVPU010011577">
    <property type="protein sequence ID" value="CAG8615874.1"/>
    <property type="molecule type" value="Genomic_DNA"/>
</dbReference>
<organism evidence="1 2">
    <name type="scientific">Dentiscutata heterogama</name>
    <dbReference type="NCBI Taxonomy" id="1316150"/>
    <lineage>
        <taxon>Eukaryota</taxon>
        <taxon>Fungi</taxon>
        <taxon>Fungi incertae sedis</taxon>
        <taxon>Mucoromycota</taxon>
        <taxon>Glomeromycotina</taxon>
        <taxon>Glomeromycetes</taxon>
        <taxon>Diversisporales</taxon>
        <taxon>Gigasporaceae</taxon>
        <taxon>Dentiscutata</taxon>
    </lineage>
</organism>
<reference evidence="1" key="1">
    <citation type="submission" date="2021-06" db="EMBL/GenBank/DDBJ databases">
        <authorList>
            <person name="Kallberg Y."/>
            <person name="Tangrot J."/>
            <person name="Rosling A."/>
        </authorList>
    </citation>
    <scope>NUCLEOTIDE SEQUENCE</scope>
    <source>
        <strain evidence="1">IL203A</strain>
    </source>
</reference>
<evidence type="ECO:0000313" key="2">
    <source>
        <dbReference type="Proteomes" id="UP000789702"/>
    </source>
</evidence>
<sequence>MSIIPGINYNKQSFVVPGTERDGQTGHYRNALLPNGQLKISPDPGLTRLHDIWQNSLKKFRNRECLGIRQFDEKTRNFGDYIWQTFEQVNERITNFGSGLLHLKSNIIKDGQVERFIVGICSVNRPE</sequence>
<accession>A0ACA9MW71</accession>
<dbReference type="Proteomes" id="UP000789702">
    <property type="component" value="Unassembled WGS sequence"/>
</dbReference>
<gene>
    <name evidence="1" type="ORF">DHETER_LOCUS7820</name>
</gene>
<keyword evidence="2" id="KW-1185">Reference proteome</keyword>
<evidence type="ECO:0000313" key="1">
    <source>
        <dbReference type="EMBL" id="CAG8615874.1"/>
    </source>
</evidence>
<comment type="caution">
    <text evidence="1">The sequence shown here is derived from an EMBL/GenBank/DDBJ whole genome shotgun (WGS) entry which is preliminary data.</text>
</comment>